<sequence length="206" mass="23583">MFCTIEVADSTLLGDRQQKALIYAKAGIADYWILNVNAKQVYVFREPTPEGYQQEYDRPCKHAACSSCVSQHHHSTQSTFSAKCFITKRSPLEVPSVEVGISSSEVKVPSSEAGGWRSPLKFRALRSAFQVLKSKFRVLRSEDDDRISKFRALRLAFQVPKSMFQVLRLEDGDRISNFRALRSAFRVLRSMFRVLRSENGDCRCFR</sequence>
<dbReference type="SUPFAM" id="SSF52980">
    <property type="entry name" value="Restriction endonuclease-like"/>
    <property type="match status" value="1"/>
</dbReference>
<reference evidence="2" key="2">
    <citation type="journal article" date="2022" name="Microbiol. Resour. Announc.">
        <title>Metagenome Sequencing to Explore Phylogenomics of Terrestrial Cyanobacteria.</title>
        <authorList>
            <person name="Ward R.D."/>
            <person name="Stajich J.E."/>
            <person name="Johansen J.R."/>
            <person name="Huntemann M."/>
            <person name="Clum A."/>
            <person name="Foster B."/>
            <person name="Foster B."/>
            <person name="Roux S."/>
            <person name="Palaniappan K."/>
            <person name="Varghese N."/>
            <person name="Mukherjee S."/>
            <person name="Reddy T.B.K."/>
            <person name="Daum C."/>
            <person name="Copeland A."/>
            <person name="Chen I.A."/>
            <person name="Ivanova N.N."/>
            <person name="Kyrpides N.C."/>
            <person name="Shapiro N."/>
            <person name="Eloe-Fadrosh E.A."/>
            <person name="Pietrasiak N."/>
        </authorList>
    </citation>
    <scope>NUCLEOTIDE SEQUENCE</scope>
    <source>
        <strain evidence="2">UHER 2000/2452</strain>
    </source>
</reference>
<accession>A0A951UND9</accession>
<keyword evidence="2" id="KW-0540">Nuclease</keyword>
<organism evidence="2 3">
    <name type="scientific">Drouetiella hepatica Uher 2000/2452</name>
    <dbReference type="NCBI Taxonomy" id="904376"/>
    <lineage>
        <taxon>Bacteria</taxon>
        <taxon>Bacillati</taxon>
        <taxon>Cyanobacteriota</taxon>
        <taxon>Cyanophyceae</taxon>
        <taxon>Oculatellales</taxon>
        <taxon>Oculatellaceae</taxon>
        <taxon>Drouetiella</taxon>
    </lineage>
</organism>
<evidence type="ECO:0000313" key="2">
    <source>
        <dbReference type="EMBL" id="MBW4660395.1"/>
    </source>
</evidence>
<gene>
    <name evidence="2" type="ORF">KME15_17105</name>
</gene>
<feature type="domain" description="Putative restriction endonuclease" evidence="1">
    <location>
        <begin position="4"/>
        <end position="54"/>
    </location>
</feature>
<dbReference type="InterPro" id="IPR011335">
    <property type="entry name" value="Restrct_endonuc-II-like"/>
</dbReference>
<reference evidence="2" key="1">
    <citation type="submission" date="2021-05" db="EMBL/GenBank/DDBJ databases">
        <authorList>
            <person name="Pietrasiak N."/>
            <person name="Ward R."/>
            <person name="Stajich J.E."/>
            <person name="Kurbessoian T."/>
        </authorList>
    </citation>
    <scope>NUCLEOTIDE SEQUENCE</scope>
    <source>
        <strain evidence="2">UHER 2000/2452</strain>
    </source>
</reference>
<proteinExistence type="predicted"/>
<protein>
    <submittedName>
        <fullName evidence="2">Uma2 family endonuclease</fullName>
    </submittedName>
</protein>
<dbReference type="Gene3D" id="3.90.1570.10">
    <property type="entry name" value="tt1808, chain A"/>
    <property type="match status" value="1"/>
</dbReference>
<dbReference type="Proteomes" id="UP000757435">
    <property type="component" value="Unassembled WGS sequence"/>
</dbReference>
<dbReference type="EMBL" id="JAHHHD010000020">
    <property type="protein sequence ID" value="MBW4660395.1"/>
    <property type="molecule type" value="Genomic_DNA"/>
</dbReference>
<dbReference type="InterPro" id="IPR008538">
    <property type="entry name" value="Uma2"/>
</dbReference>
<dbReference type="GO" id="GO:0004519">
    <property type="term" value="F:endonuclease activity"/>
    <property type="evidence" value="ECO:0007669"/>
    <property type="project" value="UniProtKB-KW"/>
</dbReference>
<keyword evidence="2" id="KW-0255">Endonuclease</keyword>
<dbReference type="AlphaFoldDB" id="A0A951UND9"/>
<dbReference type="PANTHER" id="PTHR35400">
    <property type="entry name" value="SLR1083 PROTEIN"/>
    <property type="match status" value="1"/>
</dbReference>
<evidence type="ECO:0000313" key="3">
    <source>
        <dbReference type="Proteomes" id="UP000757435"/>
    </source>
</evidence>
<dbReference type="CDD" id="cd06260">
    <property type="entry name" value="DUF820-like"/>
    <property type="match status" value="1"/>
</dbReference>
<name>A0A951UND9_9CYAN</name>
<keyword evidence="2" id="KW-0378">Hydrolase</keyword>
<dbReference type="Pfam" id="PF05685">
    <property type="entry name" value="Uma2"/>
    <property type="match status" value="1"/>
</dbReference>
<dbReference type="InterPro" id="IPR012296">
    <property type="entry name" value="Nuclease_put_TT1808"/>
</dbReference>
<evidence type="ECO:0000259" key="1">
    <source>
        <dbReference type="Pfam" id="PF05685"/>
    </source>
</evidence>
<dbReference type="PANTHER" id="PTHR35400:SF1">
    <property type="entry name" value="SLR1083 PROTEIN"/>
    <property type="match status" value="1"/>
</dbReference>
<comment type="caution">
    <text evidence="2">The sequence shown here is derived from an EMBL/GenBank/DDBJ whole genome shotgun (WGS) entry which is preliminary data.</text>
</comment>